<sequence length="379" mass="40699">MIPMYSKPARLAGLDTLRALAIVLVLMSHYNGFVSRAPTFGIAGAIGWAGVDLFFVLSGYLIGNQLLAPAARGESLELKSFFARRLLRTLPNYYAVLAVYLLLPDSPIAGKSMAPAWQFLTFTQNFGLNYGETFTHSWSLCIEEQFYLVLPLAVLALVGARRSPRLLWCALFAAIGAGMMARGLAFMDGKDVFAAPVYYSSFCRFDELLPGVAIAMLKNFHPAAFARLLRHGNALLAAGLAMAAAVLYGVMNEAPTAFMASTFGFSLVATSFALLTLSALSPGALLNRLQVPGVASLALWSYAVYLVHKPVFMALRPELASRGIDPGAPLTIAAVMAAGIGGGWLLYRVVETPFMRLRARWYPAGGAKPAWPAAAYPSA</sequence>
<feature type="transmembrane region" description="Helical" evidence="1">
    <location>
        <begin position="257"/>
        <end position="277"/>
    </location>
</feature>
<keyword evidence="1" id="KW-0472">Membrane</keyword>
<dbReference type="RefSeq" id="WP_231056533.1">
    <property type="nucleotide sequence ID" value="NZ_JAJNOC010000001.1"/>
</dbReference>
<feature type="transmembrane region" description="Helical" evidence="1">
    <location>
        <begin position="232"/>
        <end position="251"/>
    </location>
</feature>
<evidence type="ECO:0000313" key="4">
    <source>
        <dbReference type="Proteomes" id="UP001179361"/>
    </source>
</evidence>
<dbReference type="PANTHER" id="PTHR23028:SF53">
    <property type="entry name" value="ACYL_TRANSF_3 DOMAIN-CONTAINING PROTEIN"/>
    <property type="match status" value="1"/>
</dbReference>
<accession>A0ABS8Q0E6</accession>
<feature type="transmembrane region" description="Helical" evidence="1">
    <location>
        <begin position="42"/>
        <end position="62"/>
    </location>
</feature>
<dbReference type="Pfam" id="PF01757">
    <property type="entry name" value="Acyl_transf_3"/>
    <property type="match status" value="1"/>
</dbReference>
<keyword evidence="3" id="KW-0808">Transferase</keyword>
<dbReference type="InterPro" id="IPR050879">
    <property type="entry name" value="Acyltransferase_3"/>
</dbReference>
<keyword evidence="1" id="KW-1133">Transmembrane helix</keyword>
<evidence type="ECO:0000256" key="1">
    <source>
        <dbReference type="SAM" id="Phobius"/>
    </source>
</evidence>
<keyword evidence="3" id="KW-0012">Acyltransferase</keyword>
<gene>
    <name evidence="3" type="ORF">LQ564_02685</name>
</gene>
<dbReference type="EMBL" id="JAJNOC010000001">
    <property type="protein sequence ID" value="MCD2515215.1"/>
    <property type="molecule type" value="Genomic_DNA"/>
</dbReference>
<organism evidence="3 4">
    <name type="scientific">Massilia phyllostachyos</name>
    <dbReference type="NCBI Taxonomy" id="2898585"/>
    <lineage>
        <taxon>Bacteria</taxon>
        <taxon>Pseudomonadati</taxon>
        <taxon>Pseudomonadota</taxon>
        <taxon>Betaproteobacteria</taxon>
        <taxon>Burkholderiales</taxon>
        <taxon>Oxalobacteraceae</taxon>
        <taxon>Telluria group</taxon>
        <taxon>Massilia</taxon>
    </lineage>
</organism>
<comment type="caution">
    <text evidence="3">The sequence shown here is derived from an EMBL/GenBank/DDBJ whole genome shotgun (WGS) entry which is preliminary data.</text>
</comment>
<reference evidence="3" key="1">
    <citation type="submission" date="2021-11" db="EMBL/GenBank/DDBJ databases">
        <title>The complete genome of Massilia sp sp. G4R7.</title>
        <authorList>
            <person name="Liu L."/>
            <person name="Yue J."/>
            <person name="Yuan J."/>
            <person name="Yang F."/>
            <person name="Li L."/>
        </authorList>
    </citation>
    <scope>NUCLEOTIDE SEQUENCE</scope>
    <source>
        <strain evidence="3">G4R7</strain>
    </source>
</reference>
<keyword evidence="1" id="KW-0812">Transmembrane</keyword>
<dbReference type="PANTHER" id="PTHR23028">
    <property type="entry name" value="ACETYLTRANSFERASE"/>
    <property type="match status" value="1"/>
</dbReference>
<feature type="transmembrane region" description="Helical" evidence="1">
    <location>
        <begin position="328"/>
        <end position="350"/>
    </location>
</feature>
<dbReference type="Proteomes" id="UP001179361">
    <property type="component" value="Unassembled WGS sequence"/>
</dbReference>
<keyword evidence="4" id="KW-1185">Reference proteome</keyword>
<name>A0ABS8Q0E6_9BURK</name>
<protein>
    <submittedName>
        <fullName evidence="3">Acyltransferase</fullName>
    </submittedName>
</protein>
<feature type="domain" description="Acyltransferase 3" evidence="2">
    <location>
        <begin position="12"/>
        <end position="348"/>
    </location>
</feature>
<dbReference type="InterPro" id="IPR002656">
    <property type="entry name" value="Acyl_transf_3_dom"/>
</dbReference>
<evidence type="ECO:0000313" key="3">
    <source>
        <dbReference type="EMBL" id="MCD2515215.1"/>
    </source>
</evidence>
<proteinExistence type="predicted"/>
<dbReference type="GO" id="GO:0016746">
    <property type="term" value="F:acyltransferase activity"/>
    <property type="evidence" value="ECO:0007669"/>
    <property type="project" value="UniProtKB-KW"/>
</dbReference>
<evidence type="ECO:0000259" key="2">
    <source>
        <dbReference type="Pfam" id="PF01757"/>
    </source>
</evidence>
<feature type="transmembrane region" description="Helical" evidence="1">
    <location>
        <begin position="166"/>
        <end position="185"/>
    </location>
</feature>